<dbReference type="AlphaFoldDB" id="A0A6A6XNV0"/>
<evidence type="ECO:0000313" key="2">
    <source>
        <dbReference type="Proteomes" id="UP000799757"/>
    </source>
</evidence>
<dbReference type="OrthoDB" id="2823490at2759"/>
<name>A0A6A6XNV0_9PLEO</name>
<dbReference type="EMBL" id="MU001811">
    <property type="protein sequence ID" value="KAF2797237.1"/>
    <property type="molecule type" value="Genomic_DNA"/>
</dbReference>
<proteinExistence type="predicted"/>
<dbReference type="Proteomes" id="UP000799757">
    <property type="component" value="Unassembled WGS sequence"/>
</dbReference>
<organism evidence="1 2">
    <name type="scientific">Melanomma pulvis-pyrius CBS 109.77</name>
    <dbReference type="NCBI Taxonomy" id="1314802"/>
    <lineage>
        <taxon>Eukaryota</taxon>
        <taxon>Fungi</taxon>
        <taxon>Dikarya</taxon>
        <taxon>Ascomycota</taxon>
        <taxon>Pezizomycotina</taxon>
        <taxon>Dothideomycetes</taxon>
        <taxon>Pleosporomycetidae</taxon>
        <taxon>Pleosporales</taxon>
        <taxon>Melanommataceae</taxon>
        <taxon>Melanomma</taxon>
    </lineage>
</organism>
<keyword evidence="2" id="KW-1185">Reference proteome</keyword>
<accession>A0A6A6XNV0</accession>
<sequence>MSTLLSLPREIRDIIIDLVLASPSATQAQETHYRRPLTLSNSAKIRNRIHVPIAQYPSGLNLLSTCRQLHAEAKECARRLKLPYTLDLLIANETYIFPTWISCPPRTSNTISEVLVKLRLAGVYSRILSSPMLPGFTKFAPNEEDILSPFAQSLAHLLRCFLLGGAASASSHPAVSAPNVDYQYSIGTLVIDVPSPPDLKEGETFCRLRHDLDFVNSTINPLEHPLILHSRFFFHWMIRCASWLESHDSEELVHLKRHLGKVIFRLDGKTQKTIKIWS</sequence>
<protein>
    <submittedName>
        <fullName evidence="1">Uncharacterized protein</fullName>
    </submittedName>
</protein>
<gene>
    <name evidence="1" type="ORF">K505DRAFT_322728</name>
</gene>
<evidence type="ECO:0000313" key="1">
    <source>
        <dbReference type="EMBL" id="KAF2797237.1"/>
    </source>
</evidence>
<reference evidence="1" key="1">
    <citation type="journal article" date="2020" name="Stud. Mycol.">
        <title>101 Dothideomycetes genomes: a test case for predicting lifestyles and emergence of pathogens.</title>
        <authorList>
            <person name="Haridas S."/>
            <person name="Albert R."/>
            <person name="Binder M."/>
            <person name="Bloem J."/>
            <person name="Labutti K."/>
            <person name="Salamov A."/>
            <person name="Andreopoulos B."/>
            <person name="Baker S."/>
            <person name="Barry K."/>
            <person name="Bills G."/>
            <person name="Bluhm B."/>
            <person name="Cannon C."/>
            <person name="Castanera R."/>
            <person name="Culley D."/>
            <person name="Daum C."/>
            <person name="Ezra D."/>
            <person name="Gonzalez J."/>
            <person name="Henrissat B."/>
            <person name="Kuo A."/>
            <person name="Liang C."/>
            <person name="Lipzen A."/>
            <person name="Lutzoni F."/>
            <person name="Magnuson J."/>
            <person name="Mondo S."/>
            <person name="Nolan M."/>
            <person name="Ohm R."/>
            <person name="Pangilinan J."/>
            <person name="Park H.-J."/>
            <person name="Ramirez L."/>
            <person name="Alfaro M."/>
            <person name="Sun H."/>
            <person name="Tritt A."/>
            <person name="Yoshinaga Y."/>
            <person name="Zwiers L.-H."/>
            <person name="Turgeon B."/>
            <person name="Goodwin S."/>
            <person name="Spatafora J."/>
            <person name="Crous P."/>
            <person name="Grigoriev I."/>
        </authorList>
    </citation>
    <scope>NUCLEOTIDE SEQUENCE</scope>
    <source>
        <strain evidence="1">CBS 109.77</strain>
    </source>
</reference>